<evidence type="ECO:0000313" key="1">
    <source>
        <dbReference type="Proteomes" id="UP000887574"/>
    </source>
</evidence>
<dbReference type="Proteomes" id="UP000887574">
    <property type="component" value="Unplaced"/>
</dbReference>
<organism evidence="1 2">
    <name type="scientific">Ditylenchus dipsaci</name>
    <dbReference type="NCBI Taxonomy" id="166011"/>
    <lineage>
        <taxon>Eukaryota</taxon>
        <taxon>Metazoa</taxon>
        <taxon>Ecdysozoa</taxon>
        <taxon>Nematoda</taxon>
        <taxon>Chromadorea</taxon>
        <taxon>Rhabditida</taxon>
        <taxon>Tylenchina</taxon>
        <taxon>Tylenchomorpha</taxon>
        <taxon>Sphaerularioidea</taxon>
        <taxon>Anguinidae</taxon>
        <taxon>Anguininae</taxon>
        <taxon>Ditylenchus</taxon>
    </lineage>
</organism>
<reference evidence="2" key="1">
    <citation type="submission" date="2022-11" db="UniProtKB">
        <authorList>
            <consortium name="WormBaseParasite"/>
        </authorList>
    </citation>
    <scope>IDENTIFICATION</scope>
</reference>
<keyword evidence="1" id="KW-1185">Reference proteome</keyword>
<accession>A0A915ERP4</accession>
<protein>
    <submittedName>
        <fullName evidence="2">RRM domain-containing protein</fullName>
    </submittedName>
</protein>
<dbReference type="AlphaFoldDB" id="A0A915ERP4"/>
<evidence type="ECO:0000313" key="2">
    <source>
        <dbReference type="WBParaSite" id="jg8773"/>
    </source>
</evidence>
<sequence length="145" mass="16677">MLFEKFSKVEQFSQFVSVNRADAEKALETMNFDPMFGSQFASCDRSVIRLLVALVPGMSHQELEQAHRHQVHVRYIHDLCPKFLPKAARLRAYDKLDDDKLKKLFEKFGPIDSAMVILHTGAKKKANPRDSALSASKAMRMLRRR</sequence>
<dbReference type="WBParaSite" id="jg8773">
    <property type="protein sequence ID" value="jg8773"/>
    <property type="gene ID" value="jg8773"/>
</dbReference>
<name>A0A915ERP4_9BILA</name>
<proteinExistence type="predicted"/>